<keyword evidence="2" id="KW-1185">Reference proteome</keyword>
<dbReference type="STRING" id="1867956.BJF95_16275"/>
<evidence type="ECO:0000313" key="1">
    <source>
        <dbReference type="EMBL" id="OLP46548.1"/>
    </source>
</evidence>
<name>A0A1Q8ZWT0_9HYPH</name>
<evidence type="ECO:0000313" key="2">
    <source>
        <dbReference type="Proteomes" id="UP000186894"/>
    </source>
</evidence>
<accession>A0A1Q8ZWT0</accession>
<proteinExistence type="predicted"/>
<reference evidence="1 2" key="1">
    <citation type="submission" date="2016-09" db="EMBL/GenBank/DDBJ databases">
        <title>Rhizobium oryziradicis sp. nov., isolated from the root of rice.</title>
        <authorList>
            <person name="Zhao J."/>
            <person name="Zhang X."/>
        </authorList>
    </citation>
    <scope>NUCLEOTIDE SEQUENCE [LARGE SCALE GENOMIC DNA]</scope>
    <source>
        <strain evidence="1 2">N19</strain>
    </source>
</reference>
<sequence length="97" mass="10305">MITAFLPSSPTILLAKSQAIAVWCKEEASTFPAQTPNPIHRFEMSSCRCRSADGAKAEYAVGVIAASTLWQAQRAPDGLSILMFQFVCAAKAASTAP</sequence>
<gene>
    <name evidence="1" type="ORF">BJF95_16275</name>
</gene>
<protein>
    <submittedName>
        <fullName evidence="1">Uncharacterized protein</fullName>
    </submittedName>
</protein>
<dbReference type="AlphaFoldDB" id="A0A1Q8ZWT0"/>
<dbReference type="EMBL" id="MKIM01000020">
    <property type="protein sequence ID" value="OLP46548.1"/>
    <property type="molecule type" value="Genomic_DNA"/>
</dbReference>
<organism evidence="1 2">
    <name type="scientific">Rhizobium oryziradicis</name>
    <dbReference type="NCBI Taxonomy" id="1867956"/>
    <lineage>
        <taxon>Bacteria</taxon>
        <taxon>Pseudomonadati</taxon>
        <taxon>Pseudomonadota</taxon>
        <taxon>Alphaproteobacteria</taxon>
        <taxon>Hyphomicrobiales</taxon>
        <taxon>Rhizobiaceae</taxon>
        <taxon>Rhizobium/Agrobacterium group</taxon>
        <taxon>Rhizobium</taxon>
    </lineage>
</organism>
<comment type="caution">
    <text evidence="1">The sequence shown here is derived from an EMBL/GenBank/DDBJ whole genome shotgun (WGS) entry which is preliminary data.</text>
</comment>
<dbReference type="Proteomes" id="UP000186894">
    <property type="component" value="Unassembled WGS sequence"/>
</dbReference>